<reference evidence="3" key="1">
    <citation type="submission" date="2017-12" db="EMBL/GenBank/DDBJ databases">
        <title>FDA dAtabase for Regulatory Grade micrObial Sequences (FDA-ARGOS): Supporting development and validation of Infectious Disease Dx tests.</title>
        <authorList>
            <person name="Hoffmann M."/>
            <person name="Allard M."/>
            <person name="Evans P."/>
            <person name="Brown E."/>
            <person name="Tallon L."/>
            <person name="Sadzewicz L."/>
            <person name="Sengamalay N."/>
            <person name="Ott S."/>
            <person name="Godinez A."/>
            <person name="Nagaraj S."/>
            <person name="Vavikolanu K."/>
            <person name="Aluvathingal J."/>
            <person name="Nadendla S."/>
            <person name="Sichtig H."/>
        </authorList>
    </citation>
    <scope>NUCLEOTIDE SEQUENCE [LARGE SCALE GENOMIC DNA]</scope>
    <source>
        <strain evidence="3">FDAARGOS_249</strain>
    </source>
</reference>
<sequence>MSKQDNNRLWRLGLAAAATGVGYVYHAMSQERSVRSKVIQDGMRIKREANRLTPANSKKQATEDLAKRSINHENLFFITRDHASEIHRGKKGVIVELTDIDTEPVLDSQDTPTKNDKPWIIYFHGGSGIHTLQEREWAFARKIANRFEDEANVSIPLLRSFANYDLRAEAGRITALIEEIADKKGRSLEDVYFLASDTGAIPALLVADRMDQIGQPVKRVILLSPWLNTSFDDVNINPNDVQFDATKVNALKTIWRDKNPALNYAKMPIDSMPAVDFINGSDDSHACDGRWLHRRLRAHNHTSNYYQFDYMHHEFYLNNLPESQEVIDIIHQQIMNP</sequence>
<dbReference type="SUPFAM" id="SSF53474">
    <property type="entry name" value="alpha/beta-Hydrolases"/>
    <property type="match status" value="1"/>
</dbReference>
<dbReference type="InterPro" id="IPR029058">
    <property type="entry name" value="AB_hydrolase_fold"/>
</dbReference>
<name>A0A2J9PP58_9LACT</name>
<comment type="caution">
    <text evidence="2">The sequence shown here is derived from an EMBL/GenBank/DDBJ whole genome shotgun (WGS) entry which is preliminary data.</text>
</comment>
<protein>
    <submittedName>
        <fullName evidence="2">Alpha/beta hydrolase</fullName>
    </submittedName>
</protein>
<keyword evidence="1" id="KW-1133">Transmembrane helix</keyword>
<evidence type="ECO:0000256" key="1">
    <source>
        <dbReference type="SAM" id="Phobius"/>
    </source>
</evidence>
<proteinExistence type="predicted"/>
<dbReference type="Gene3D" id="3.40.50.1820">
    <property type="entry name" value="alpha/beta hydrolase"/>
    <property type="match status" value="1"/>
</dbReference>
<evidence type="ECO:0000313" key="2">
    <source>
        <dbReference type="EMBL" id="PNL91780.1"/>
    </source>
</evidence>
<dbReference type="AlphaFoldDB" id="A0A2J9PP58"/>
<keyword evidence="1" id="KW-0472">Membrane</keyword>
<keyword evidence="1" id="KW-0812">Transmembrane</keyword>
<dbReference type="Proteomes" id="UP000192813">
    <property type="component" value="Unassembled WGS sequence"/>
</dbReference>
<gene>
    <name evidence="2" type="ORF">A6J77_005905</name>
</gene>
<dbReference type="GO" id="GO:0016787">
    <property type="term" value="F:hydrolase activity"/>
    <property type="evidence" value="ECO:0007669"/>
    <property type="project" value="UniProtKB-KW"/>
</dbReference>
<evidence type="ECO:0000313" key="3">
    <source>
        <dbReference type="Proteomes" id="UP000192813"/>
    </source>
</evidence>
<keyword evidence="2" id="KW-0378">Hydrolase</keyword>
<dbReference type="EMBL" id="NBTM02000001">
    <property type="protein sequence ID" value="PNL91780.1"/>
    <property type="molecule type" value="Genomic_DNA"/>
</dbReference>
<accession>A0A2J9PP58</accession>
<organism evidence="2 3">
    <name type="scientific">Aerococcus viridans</name>
    <dbReference type="NCBI Taxonomy" id="1377"/>
    <lineage>
        <taxon>Bacteria</taxon>
        <taxon>Bacillati</taxon>
        <taxon>Bacillota</taxon>
        <taxon>Bacilli</taxon>
        <taxon>Lactobacillales</taxon>
        <taxon>Aerococcaceae</taxon>
        <taxon>Aerococcus</taxon>
    </lineage>
</organism>
<dbReference type="RefSeq" id="WP_083069016.1">
    <property type="nucleotide sequence ID" value="NZ_JALXKY010000001.1"/>
</dbReference>
<feature type="transmembrane region" description="Helical" evidence="1">
    <location>
        <begin position="9"/>
        <end position="28"/>
    </location>
</feature>